<organism evidence="2 3">
    <name type="scientific">Paraphaeosphaeria sporulosa</name>
    <dbReference type="NCBI Taxonomy" id="1460663"/>
    <lineage>
        <taxon>Eukaryota</taxon>
        <taxon>Fungi</taxon>
        <taxon>Dikarya</taxon>
        <taxon>Ascomycota</taxon>
        <taxon>Pezizomycotina</taxon>
        <taxon>Dothideomycetes</taxon>
        <taxon>Pleosporomycetidae</taxon>
        <taxon>Pleosporales</taxon>
        <taxon>Massarineae</taxon>
        <taxon>Didymosphaeriaceae</taxon>
        <taxon>Paraphaeosphaeria</taxon>
    </lineage>
</organism>
<evidence type="ECO:0000313" key="2">
    <source>
        <dbReference type="EMBL" id="OAG06630.1"/>
    </source>
</evidence>
<dbReference type="InterPro" id="IPR052895">
    <property type="entry name" value="HetReg/Transcr_Mod"/>
</dbReference>
<dbReference type="InterPro" id="IPR010730">
    <property type="entry name" value="HET"/>
</dbReference>
<keyword evidence="3" id="KW-1185">Reference proteome</keyword>
<dbReference type="PANTHER" id="PTHR24148">
    <property type="entry name" value="ANKYRIN REPEAT DOMAIN-CONTAINING PROTEIN 39 HOMOLOG-RELATED"/>
    <property type="match status" value="1"/>
</dbReference>
<accession>A0A177CIH5</accession>
<dbReference type="InParanoid" id="A0A177CIH5"/>
<gene>
    <name evidence="2" type="ORF">CC84DRAFT_1162985</name>
</gene>
<evidence type="ECO:0000259" key="1">
    <source>
        <dbReference type="Pfam" id="PF06985"/>
    </source>
</evidence>
<feature type="domain" description="Heterokaryon incompatibility" evidence="1">
    <location>
        <begin position="74"/>
        <end position="231"/>
    </location>
</feature>
<reference evidence="2 3" key="1">
    <citation type="submission" date="2016-05" db="EMBL/GenBank/DDBJ databases">
        <title>Comparative analysis of secretome profiles of manganese(II)-oxidizing ascomycete fungi.</title>
        <authorList>
            <consortium name="DOE Joint Genome Institute"/>
            <person name="Zeiner C.A."/>
            <person name="Purvine S.O."/>
            <person name="Zink E.M."/>
            <person name="Wu S."/>
            <person name="Pasa-Tolic L."/>
            <person name="Chaput D.L."/>
            <person name="Haridas S."/>
            <person name="Grigoriev I.V."/>
            <person name="Santelli C.M."/>
            <person name="Hansel C.M."/>
        </authorList>
    </citation>
    <scope>NUCLEOTIDE SEQUENCE [LARGE SCALE GENOMIC DNA]</scope>
    <source>
        <strain evidence="2 3">AP3s5-JAC2a</strain>
    </source>
</reference>
<dbReference type="OrthoDB" id="2157530at2759"/>
<proteinExistence type="predicted"/>
<dbReference type="PANTHER" id="PTHR24148:SF73">
    <property type="entry name" value="HET DOMAIN PROTEIN (AFU_ORTHOLOGUE AFUA_8G01020)"/>
    <property type="match status" value="1"/>
</dbReference>
<protein>
    <recommendedName>
        <fullName evidence="1">Heterokaryon incompatibility domain-containing protein</fullName>
    </recommendedName>
</protein>
<dbReference type="STRING" id="1460663.A0A177CIH5"/>
<dbReference type="RefSeq" id="XP_018036995.1">
    <property type="nucleotide sequence ID" value="XM_018178146.1"/>
</dbReference>
<name>A0A177CIH5_9PLEO</name>
<dbReference type="GeneID" id="28761632"/>
<sequence>MAPSHIKDDWMSIEPEQGIPQLRELDERAESQFKHQRLEKGKYFRLLRLHSNPVQGDLIHCRLQHFELESAPSYRAVSYVWGNPGPNQVIYIGDPPYQEMEVGENLYTLLLCVRAESDCWLWVDALCIDQSSKSERNHQIPLMGLIYSNANTVLGWLGRGNHNIEQAFEFISRAAQYGVSNYCQSQHDSDEPVQFSNPFIITDMPGWQHDWRCFVHFAKLEYWTRRWIIQELVLAKSVVLQAGWQKLSMDDVEKFFKDLKENPYKNLARGRKWEKLMQELLPESHTSKQQLECSSCSYSTDKFPRLPLACLARHRLENNFKNEFTPKLRELMHRYDEFKCKEPSDTVYALYNLLGEHRQFLEVDYTQTPASRCISVLEFLRDHEGMTGPQTIGYANFLYNRLCRGVEQQSMHSAELKKLGSESSFTTILFDLGPAKKKKDTRRILRLRERTPPLRAMPKRLIQRNHSRWTAQPCADQPKEDAIPGADIVNPDDLVCFSVNCYGLISGLSTCLIKDGDRIWHPKTMNMAFVMRPKPSLDGPLFEIAGRAAIYPGTDCTGSRSELDIEEENAASFWSESRQEIEPRVQEVLLKPTELLDLAFWADSTGPERNPSNG</sequence>
<dbReference type="Pfam" id="PF06985">
    <property type="entry name" value="HET"/>
    <property type="match status" value="1"/>
</dbReference>
<dbReference type="Proteomes" id="UP000077069">
    <property type="component" value="Unassembled WGS sequence"/>
</dbReference>
<dbReference type="EMBL" id="KV441551">
    <property type="protein sequence ID" value="OAG06630.1"/>
    <property type="molecule type" value="Genomic_DNA"/>
</dbReference>
<dbReference type="AlphaFoldDB" id="A0A177CIH5"/>
<evidence type="ECO:0000313" key="3">
    <source>
        <dbReference type="Proteomes" id="UP000077069"/>
    </source>
</evidence>